<dbReference type="Pfam" id="PF04509">
    <property type="entry name" value="CheC"/>
    <property type="match status" value="1"/>
</dbReference>
<dbReference type="InterPro" id="IPR028976">
    <property type="entry name" value="CheC-like_sf"/>
</dbReference>
<evidence type="ECO:0000256" key="1">
    <source>
        <dbReference type="ARBA" id="ARBA00022500"/>
    </source>
</evidence>
<evidence type="ECO:0000313" key="4">
    <source>
        <dbReference type="EMBL" id="MCW6037951.1"/>
    </source>
</evidence>
<keyword evidence="2" id="KW-0378">Hydrolase</keyword>
<dbReference type="Gene3D" id="3.40.1550.10">
    <property type="entry name" value="CheC-like"/>
    <property type="match status" value="1"/>
</dbReference>
<organism evidence="4 5">
    <name type="scientific">Spirulina subsalsa FACHB-351</name>
    <dbReference type="NCBI Taxonomy" id="234711"/>
    <lineage>
        <taxon>Bacteria</taxon>
        <taxon>Bacillati</taxon>
        <taxon>Cyanobacteriota</taxon>
        <taxon>Cyanophyceae</taxon>
        <taxon>Spirulinales</taxon>
        <taxon>Spirulinaceae</taxon>
        <taxon>Spirulina</taxon>
    </lineage>
</organism>
<dbReference type="Proteomes" id="UP001526426">
    <property type="component" value="Unassembled WGS sequence"/>
</dbReference>
<name>A0ABT3L8W6_9CYAN</name>
<keyword evidence="1" id="KW-0145">Chemotaxis</keyword>
<comment type="caution">
    <text evidence="4">The sequence shown here is derived from an EMBL/GenBank/DDBJ whole genome shotgun (WGS) entry which is preliminary data.</text>
</comment>
<dbReference type="RefSeq" id="WP_407810066.1">
    <property type="nucleotide sequence ID" value="NZ_JAIHOM010000099.1"/>
</dbReference>
<gene>
    <name evidence="4" type="ORF">K4A83_16965</name>
</gene>
<evidence type="ECO:0000313" key="5">
    <source>
        <dbReference type="Proteomes" id="UP001526426"/>
    </source>
</evidence>
<dbReference type="EMBL" id="JAIHOM010000099">
    <property type="protein sequence ID" value="MCW6037951.1"/>
    <property type="molecule type" value="Genomic_DNA"/>
</dbReference>
<dbReference type="SUPFAM" id="SSF103039">
    <property type="entry name" value="CheC-like"/>
    <property type="match status" value="1"/>
</dbReference>
<reference evidence="4 5" key="1">
    <citation type="submission" date="2021-08" db="EMBL/GenBank/DDBJ databases">
        <title>Draft genome sequence of Spirulina subsalsa with high tolerance to salinity and hype-accumulation of phycocyanin.</title>
        <authorList>
            <person name="Pei H."/>
            <person name="Jiang L."/>
        </authorList>
    </citation>
    <scope>NUCLEOTIDE SEQUENCE [LARGE SCALE GENOMIC DNA]</scope>
    <source>
        <strain evidence="4 5">FACHB-351</strain>
    </source>
</reference>
<dbReference type="PANTHER" id="PTHR43693">
    <property type="entry name" value="PROTEIN PHOSPHATASE CHEZ"/>
    <property type="match status" value="1"/>
</dbReference>
<keyword evidence="5" id="KW-1185">Reference proteome</keyword>
<proteinExistence type="predicted"/>
<sequence>MQQDALQELVNIGVGQAAGTLNEMVQSHIALQIPHVRLLSVLEAEKQLQKQLDGEPMSAVQLGFNGSFSGVAQLVFPTASALALVAILTGEPLDGPDLDSLKISTLNEVGNIVINGVMGAIANTLEQYLEYDIPVYLEDTISHLLYNQVSADDAILLAETRFEIQQLQVTGNIILVFRVGSLDALLYALRIP</sequence>
<dbReference type="PANTHER" id="PTHR43693:SF1">
    <property type="entry name" value="PROTEIN PHOSPHATASE CHEZ"/>
    <property type="match status" value="1"/>
</dbReference>
<dbReference type="InterPro" id="IPR050992">
    <property type="entry name" value="CheZ_family_phosphatases"/>
</dbReference>
<protein>
    <submittedName>
        <fullName evidence="4">Chemotaxis protein CheC</fullName>
    </submittedName>
</protein>
<evidence type="ECO:0000259" key="3">
    <source>
        <dbReference type="Pfam" id="PF04509"/>
    </source>
</evidence>
<accession>A0ABT3L8W6</accession>
<dbReference type="CDD" id="cd17910">
    <property type="entry name" value="CheC_ClassII"/>
    <property type="match status" value="1"/>
</dbReference>
<evidence type="ECO:0000256" key="2">
    <source>
        <dbReference type="ARBA" id="ARBA00022801"/>
    </source>
</evidence>
<dbReference type="InterPro" id="IPR007597">
    <property type="entry name" value="CheC"/>
</dbReference>
<feature type="domain" description="CheC-like protein" evidence="3">
    <location>
        <begin position="1"/>
        <end position="25"/>
    </location>
</feature>